<dbReference type="Gene3D" id="1.10.10.10">
    <property type="entry name" value="Winged helix-like DNA-binding domain superfamily/Winged helix DNA-binding domain"/>
    <property type="match status" value="1"/>
</dbReference>
<dbReference type="Pfam" id="PF12802">
    <property type="entry name" value="MarR_2"/>
    <property type="match status" value="1"/>
</dbReference>
<evidence type="ECO:0000313" key="2">
    <source>
        <dbReference type="EMBL" id="MFC7268535.1"/>
    </source>
</evidence>
<evidence type="ECO:0000313" key="3">
    <source>
        <dbReference type="Proteomes" id="UP001596507"/>
    </source>
</evidence>
<dbReference type="InterPro" id="IPR000835">
    <property type="entry name" value="HTH_MarR-typ"/>
</dbReference>
<gene>
    <name evidence="2" type="ORF">ACFQRL_06150</name>
</gene>
<dbReference type="InterPro" id="IPR052526">
    <property type="entry name" value="HTH-type_Bedaq_tolerance"/>
</dbReference>
<dbReference type="SUPFAM" id="SSF46785">
    <property type="entry name" value="Winged helix' DNA-binding domain"/>
    <property type="match status" value="1"/>
</dbReference>
<dbReference type="InterPro" id="IPR036390">
    <property type="entry name" value="WH_DNA-bd_sf"/>
</dbReference>
<sequence>MTHEKDIEHLIFAAHALARMTAAETGSQTPAAQWRTIAFLEERGPLRLGELAALSRVTQPGITRLTGQMADAGLVERTADPADSRVTVISLTDAGSAALDQWRTQLTAALAPRFDDLDEREWEALRTTAAVLARKTGALEATR</sequence>
<comment type="caution">
    <text evidence="2">The sequence shown here is derived from an EMBL/GenBank/DDBJ whole genome shotgun (WGS) entry which is preliminary data.</text>
</comment>
<dbReference type="PANTHER" id="PTHR39515">
    <property type="entry name" value="CONSERVED PROTEIN"/>
    <property type="match status" value="1"/>
</dbReference>
<organism evidence="2 3">
    <name type="scientific">Microbacterium fluvii</name>
    <dbReference type="NCBI Taxonomy" id="415215"/>
    <lineage>
        <taxon>Bacteria</taxon>
        <taxon>Bacillati</taxon>
        <taxon>Actinomycetota</taxon>
        <taxon>Actinomycetes</taxon>
        <taxon>Micrococcales</taxon>
        <taxon>Microbacteriaceae</taxon>
        <taxon>Microbacterium</taxon>
    </lineage>
</organism>
<dbReference type="PROSITE" id="PS50995">
    <property type="entry name" value="HTH_MARR_2"/>
    <property type="match status" value="1"/>
</dbReference>
<dbReference type="PANTHER" id="PTHR39515:SF2">
    <property type="entry name" value="HTH-TYPE TRANSCRIPTIONAL REGULATOR RV0880"/>
    <property type="match status" value="1"/>
</dbReference>
<dbReference type="EMBL" id="JBHTBE010000001">
    <property type="protein sequence ID" value="MFC7268535.1"/>
    <property type="molecule type" value="Genomic_DNA"/>
</dbReference>
<dbReference type="RefSeq" id="WP_262873429.1">
    <property type="nucleotide sequence ID" value="NZ_BAABKW010000002.1"/>
</dbReference>
<dbReference type="Proteomes" id="UP001596507">
    <property type="component" value="Unassembled WGS sequence"/>
</dbReference>
<accession>A0ABW2HDH2</accession>
<dbReference type="InterPro" id="IPR036388">
    <property type="entry name" value="WH-like_DNA-bd_sf"/>
</dbReference>
<feature type="domain" description="HTH marR-type" evidence="1">
    <location>
        <begin position="1"/>
        <end position="134"/>
    </location>
</feature>
<dbReference type="SMART" id="SM00347">
    <property type="entry name" value="HTH_MARR"/>
    <property type="match status" value="1"/>
</dbReference>
<keyword evidence="3" id="KW-1185">Reference proteome</keyword>
<reference evidence="3" key="1">
    <citation type="journal article" date="2019" name="Int. J. Syst. Evol. Microbiol.">
        <title>The Global Catalogue of Microorganisms (GCM) 10K type strain sequencing project: providing services to taxonomists for standard genome sequencing and annotation.</title>
        <authorList>
            <consortium name="The Broad Institute Genomics Platform"/>
            <consortium name="The Broad Institute Genome Sequencing Center for Infectious Disease"/>
            <person name="Wu L."/>
            <person name="Ma J."/>
        </authorList>
    </citation>
    <scope>NUCLEOTIDE SEQUENCE [LARGE SCALE GENOMIC DNA]</scope>
    <source>
        <strain evidence="3">CGMCC 1.15772</strain>
    </source>
</reference>
<name>A0ABW2HDH2_9MICO</name>
<proteinExistence type="predicted"/>
<evidence type="ECO:0000259" key="1">
    <source>
        <dbReference type="PROSITE" id="PS50995"/>
    </source>
</evidence>
<protein>
    <submittedName>
        <fullName evidence="2">MarR family winged helix-turn-helix transcriptional regulator</fullName>
    </submittedName>
</protein>